<accession>A0ABP9S8E0</accession>
<dbReference type="InterPro" id="IPR049945">
    <property type="entry name" value="AAA_22"/>
</dbReference>
<dbReference type="SUPFAM" id="SSF47090">
    <property type="entry name" value="PGBD-like"/>
    <property type="match status" value="1"/>
</dbReference>
<dbReference type="RefSeq" id="WP_345316833.1">
    <property type="nucleotide sequence ID" value="NZ_BAABLF010000012.1"/>
</dbReference>
<dbReference type="InterPro" id="IPR052026">
    <property type="entry name" value="ExeA_AAA_ATPase_DNA-bind"/>
</dbReference>
<dbReference type="SMART" id="SM00382">
    <property type="entry name" value="AAA"/>
    <property type="match status" value="1"/>
</dbReference>
<dbReference type="InterPro" id="IPR036365">
    <property type="entry name" value="PGBD-like_sf"/>
</dbReference>
<name>A0ABP9S8E0_9GAMM</name>
<dbReference type="InterPro" id="IPR003593">
    <property type="entry name" value="AAA+_ATPase"/>
</dbReference>
<evidence type="ECO:0000313" key="3">
    <source>
        <dbReference type="EMBL" id="GAA5191689.1"/>
    </source>
</evidence>
<dbReference type="EMBL" id="BAABLF010000012">
    <property type="protein sequence ID" value="GAA5191689.1"/>
    <property type="molecule type" value="Genomic_DNA"/>
</dbReference>
<organism evidence="3 4">
    <name type="scientific">Ferrimonas gelatinilytica</name>
    <dbReference type="NCBI Taxonomy" id="1255257"/>
    <lineage>
        <taxon>Bacteria</taxon>
        <taxon>Pseudomonadati</taxon>
        <taxon>Pseudomonadota</taxon>
        <taxon>Gammaproteobacteria</taxon>
        <taxon>Alteromonadales</taxon>
        <taxon>Ferrimonadaceae</taxon>
        <taxon>Ferrimonas</taxon>
    </lineage>
</organism>
<dbReference type="Pfam" id="PF13401">
    <property type="entry name" value="AAA_22"/>
    <property type="match status" value="1"/>
</dbReference>
<dbReference type="CDD" id="cd00009">
    <property type="entry name" value="AAA"/>
    <property type="match status" value="1"/>
</dbReference>
<dbReference type="InterPro" id="IPR036366">
    <property type="entry name" value="PGBDSf"/>
</dbReference>
<dbReference type="SUPFAM" id="SSF52540">
    <property type="entry name" value="P-loop containing nucleoside triphosphate hydrolases"/>
    <property type="match status" value="1"/>
</dbReference>
<feature type="domain" description="AAA+ ATPase" evidence="2">
    <location>
        <begin position="42"/>
        <end position="195"/>
    </location>
</feature>
<dbReference type="Gene3D" id="3.90.70.10">
    <property type="entry name" value="Cysteine proteinases"/>
    <property type="match status" value="1"/>
</dbReference>
<feature type="region of interest" description="Disordered" evidence="1">
    <location>
        <begin position="508"/>
        <end position="527"/>
    </location>
</feature>
<evidence type="ECO:0000259" key="2">
    <source>
        <dbReference type="SMART" id="SM00382"/>
    </source>
</evidence>
<dbReference type="Pfam" id="PF01471">
    <property type="entry name" value="PG_binding_1"/>
    <property type="match status" value="1"/>
</dbReference>
<protein>
    <submittedName>
        <fullName evidence="3">ExeA family protein</fullName>
    </submittedName>
</protein>
<dbReference type="InterPro" id="IPR027417">
    <property type="entry name" value="P-loop_NTPase"/>
</dbReference>
<sequence length="527" mass="58613">MYKGFYGLNDSPFSIAPNPAFLFLSARHREALAHLTYGLGENGGFVLLTGEVGTGKTTVSRTLLSQLPADTDVAFILNPALTELELLATLCDELKIQYDEPPTLKQLTDKISAYLLANHQAGRKTLMVIDEAQHLKADVLEQLRLLTNLETDTRKLLQVILIGQPELQALLRRQELRQLAQRITARYHLLPLGPSDVAAYVSHRLHIAGRSQPLFKASAIKALHKASGGVPRVINLICERALMGGYAAQRPMLGAREVEQAAAEVLDRPQVSRRPWGWWAATAASALLGFTLVQASWSTPPPVPQRSVAQIQLADLPGDELQAMQALFFHRGLPVPAEQPCQYAQSQQLACLHGDASWQQLLQWDRPAVIGLLDEKNHRRYAALLGHRDGRWLLQMGEQQFWLDQDAFLHRFNGRYTLLWQPPQGLPALIGPNAPLTQIQWLENRLAPLQNRRPRLMQGFDLALDQAVREFQQSQGLRTDGLAGRQTLEWLSFLGRQEGPRLSETVNKPARLGTDIGPEAGSIGGRD</sequence>
<keyword evidence="4" id="KW-1185">Reference proteome</keyword>
<dbReference type="PANTHER" id="PTHR35894:SF1">
    <property type="entry name" value="PHOSPHORIBULOKINASE _ URIDINE KINASE FAMILY"/>
    <property type="match status" value="1"/>
</dbReference>
<dbReference type="Gene3D" id="1.10.101.10">
    <property type="entry name" value="PGBD-like superfamily/PGBD"/>
    <property type="match status" value="1"/>
</dbReference>
<dbReference type="PANTHER" id="PTHR35894">
    <property type="entry name" value="GENERAL SECRETION PATHWAY PROTEIN A-RELATED"/>
    <property type="match status" value="1"/>
</dbReference>
<gene>
    <name evidence="3" type="ORF">GCM10025772_19150</name>
</gene>
<evidence type="ECO:0000313" key="4">
    <source>
        <dbReference type="Proteomes" id="UP001501600"/>
    </source>
</evidence>
<reference evidence="4" key="1">
    <citation type="journal article" date="2019" name="Int. J. Syst. Evol. Microbiol.">
        <title>The Global Catalogue of Microorganisms (GCM) 10K type strain sequencing project: providing services to taxonomists for standard genome sequencing and annotation.</title>
        <authorList>
            <consortium name="The Broad Institute Genomics Platform"/>
            <consortium name="The Broad Institute Genome Sequencing Center for Infectious Disease"/>
            <person name="Wu L."/>
            <person name="Ma J."/>
        </authorList>
    </citation>
    <scope>NUCLEOTIDE SEQUENCE [LARGE SCALE GENOMIC DNA]</scope>
    <source>
        <strain evidence="4">JCM 18720</strain>
    </source>
</reference>
<dbReference type="InterPro" id="IPR002477">
    <property type="entry name" value="Peptidoglycan-bd-like"/>
</dbReference>
<dbReference type="Proteomes" id="UP001501600">
    <property type="component" value="Unassembled WGS sequence"/>
</dbReference>
<dbReference type="Gene3D" id="3.40.50.300">
    <property type="entry name" value="P-loop containing nucleotide triphosphate hydrolases"/>
    <property type="match status" value="1"/>
</dbReference>
<evidence type="ECO:0000256" key="1">
    <source>
        <dbReference type="SAM" id="MobiDB-lite"/>
    </source>
</evidence>
<comment type="caution">
    <text evidence="3">The sequence shown here is derived from an EMBL/GenBank/DDBJ whole genome shotgun (WGS) entry which is preliminary data.</text>
</comment>
<proteinExistence type="predicted"/>